<dbReference type="Proteomes" id="UP001341840">
    <property type="component" value="Unassembled WGS sequence"/>
</dbReference>
<evidence type="ECO:0000313" key="3">
    <source>
        <dbReference type="Proteomes" id="UP001341840"/>
    </source>
</evidence>
<dbReference type="PANTHER" id="PTHR11373">
    <property type="entry name" value="DEOXYNUCLEOSIDE TRIPHOSPHATE TRIPHOSPHOHYDROLASE"/>
    <property type="match status" value="1"/>
</dbReference>
<dbReference type="InterPro" id="IPR003607">
    <property type="entry name" value="HD/PDEase_dom"/>
</dbReference>
<dbReference type="SUPFAM" id="SSF109604">
    <property type="entry name" value="HD-domain/PDEase-like"/>
    <property type="match status" value="1"/>
</dbReference>
<dbReference type="InterPro" id="IPR050135">
    <property type="entry name" value="dGTPase-like"/>
</dbReference>
<proteinExistence type="predicted"/>
<dbReference type="PROSITE" id="PS51831">
    <property type="entry name" value="HD"/>
    <property type="match status" value="1"/>
</dbReference>
<dbReference type="Pfam" id="PF01966">
    <property type="entry name" value="HD"/>
    <property type="match status" value="1"/>
</dbReference>
<dbReference type="Gene3D" id="3.30.70.2760">
    <property type="match status" value="1"/>
</dbReference>
<dbReference type="InterPro" id="IPR006674">
    <property type="entry name" value="HD_domain"/>
</dbReference>
<dbReference type="PANTHER" id="PTHR11373:SF34">
    <property type="entry name" value="METAL-DEPENDENT PHOSPHOHYDROLASE"/>
    <property type="match status" value="1"/>
</dbReference>
<sequence>MANPLAYSTDSIQRKDLKLVRDNVHGNIFLEPVDDSVYFLTSLMTVILCRLRDLKQLGLSHMVYPGAVHTRFEHSLGVYWLADKAMDILRRHQGAELGIERSDVLAVKLAGLLHDVGHGPFSHAFEHGFLPLVLNGATWSHEEMSVKLVDHIVDQHNIDIDPELLKKVKEMITSSSVHPPQKIREKQFLFDIVANGRNGIDVDKFDYIVRDSRACGLGRNFQPDRLMETMQVLDNEICYRSQDYLTIHKLFATRADLHRTVYTHPKAIELMVMDALVKANPYLNIVSSIHQPSDFLKLDDSILKTIESSTSPELQESRDLIQRIHRRKLYQYCNEFSVPKEQLDHFGSVTPKDIVSFKSGGANLKEEDVAVSVVKIDLTRGSENPLERIKFFKDYESKEKLTITNDGISHLLPVFYQDTIVRVYSKKPELVDAVADAFENYQLKKFGKTAQVHGTPKKPRRA</sequence>
<keyword evidence="3" id="KW-1185">Reference proteome</keyword>
<dbReference type="Gene3D" id="1.10.3210.10">
    <property type="entry name" value="Hypothetical protein af1432"/>
    <property type="match status" value="1"/>
</dbReference>
<organism evidence="2 3">
    <name type="scientific">Stylosanthes scabra</name>
    <dbReference type="NCBI Taxonomy" id="79078"/>
    <lineage>
        <taxon>Eukaryota</taxon>
        <taxon>Viridiplantae</taxon>
        <taxon>Streptophyta</taxon>
        <taxon>Embryophyta</taxon>
        <taxon>Tracheophyta</taxon>
        <taxon>Spermatophyta</taxon>
        <taxon>Magnoliopsida</taxon>
        <taxon>eudicotyledons</taxon>
        <taxon>Gunneridae</taxon>
        <taxon>Pentapetalae</taxon>
        <taxon>rosids</taxon>
        <taxon>fabids</taxon>
        <taxon>Fabales</taxon>
        <taxon>Fabaceae</taxon>
        <taxon>Papilionoideae</taxon>
        <taxon>50 kb inversion clade</taxon>
        <taxon>dalbergioids sensu lato</taxon>
        <taxon>Dalbergieae</taxon>
        <taxon>Pterocarpus clade</taxon>
        <taxon>Stylosanthes</taxon>
    </lineage>
</organism>
<reference evidence="2 3" key="1">
    <citation type="journal article" date="2023" name="Plants (Basel)">
        <title>Bridging the Gap: Combining Genomics and Transcriptomics Approaches to Understand Stylosanthes scabra, an Orphan Legume from the Brazilian Caatinga.</title>
        <authorList>
            <person name="Ferreira-Neto J.R.C."/>
            <person name="da Silva M.D."/>
            <person name="Binneck E."/>
            <person name="de Melo N.F."/>
            <person name="da Silva R.H."/>
            <person name="de Melo A.L.T.M."/>
            <person name="Pandolfi V."/>
            <person name="Bustamante F.O."/>
            <person name="Brasileiro-Vidal A.C."/>
            <person name="Benko-Iseppon A.M."/>
        </authorList>
    </citation>
    <scope>NUCLEOTIDE SEQUENCE [LARGE SCALE GENOMIC DNA]</scope>
    <source>
        <tissue evidence="2">Leaves</tissue>
    </source>
</reference>
<evidence type="ECO:0000259" key="1">
    <source>
        <dbReference type="PROSITE" id="PS51831"/>
    </source>
</evidence>
<dbReference type="EMBL" id="JASCZI010212767">
    <property type="protein sequence ID" value="MED6200270.1"/>
    <property type="molecule type" value="Genomic_DNA"/>
</dbReference>
<gene>
    <name evidence="2" type="ORF">PIB30_083427</name>
</gene>
<protein>
    <recommendedName>
        <fullName evidence="1">HD domain-containing protein</fullName>
    </recommendedName>
</protein>
<dbReference type="SMART" id="SM00471">
    <property type="entry name" value="HDc"/>
    <property type="match status" value="1"/>
</dbReference>
<dbReference type="CDD" id="cd00077">
    <property type="entry name" value="HDc"/>
    <property type="match status" value="1"/>
</dbReference>
<name>A0ABU6XTC8_9FABA</name>
<accession>A0ABU6XTC8</accession>
<feature type="domain" description="HD" evidence="1">
    <location>
        <begin position="71"/>
        <end position="208"/>
    </location>
</feature>
<comment type="caution">
    <text evidence="2">The sequence shown here is derived from an EMBL/GenBank/DDBJ whole genome shotgun (WGS) entry which is preliminary data.</text>
</comment>
<evidence type="ECO:0000313" key="2">
    <source>
        <dbReference type="EMBL" id="MED6200270.1"/>
    </source>
</evidence>